<dbReference type="GO" id="GO:0042908">
    <property type="term" value="P:xenobiotic transport"/>
    <property type="evidence" value="ECO:0007669"/>
    <property type="project" value="UniProtKB-ARBA"/>
</dbReference>
<feature type="transmembrane region" description="Helical" evidence="6">
    <location>
        <begin position="49"/>
        <end position="67"/>
    </location>
</feature>
<feature type="domain" description="Major facilitator superfamily (MFS) profile" evidence="7">
    <location>
        <begin position="12"/>
        <end position="398"/>
    </location>
</feature>
<evidence type="ECO:0000256" key="2">
    <source>
        <dbReference type="ARBA" id="ARBA00022448"/>
    </source>
</evidence>
<feature type="transmembrane region" description="Helical" evidence="6">
    <location>
        <begin position="316"/>
        <end position="337"/>
    </location>
</feature>
<dbReference type="InterPro" id="IPR005829">
    <property type="entry name" value="Sugar_transporter_CS"/>
</dbReference>
<protein>
    <submittedName>
        <fullName evidence="8">MFS transporter</fullName>
    </submittedName>
</protein>
<evidence type="ECO:0000259" key="7">
    <source>
        <dbReference type="PROSITE" id="PS50850"/>
    </source>
</evidence>
<sequence>MTTTKRISQGEFIALTAALFAMVAVSIDAMLPALPEIAAALSPDAPNRAQLVITSFVFGMGLGTLFVGPLSDAYGRKPVIYAGAGLYALTAIACYFANSLEALLISRVLQGMAVAAARVVSMAIMRDLFKGREMAKIMSFVMMVFIMVPAVAPLMGQAVIALAGWHAIFLVYVVIVAVVMLWFGLRQHETLPPQHRRPLDLRALWASTRELFTYRIVVVSIAAQTLTMAALFGSLSSMQGIFEQRFDRAESFPLWFAFIALGSASGSIINSRVVMRLGMRPVATMAYASVLALTLVLLGLIATGLMPEVLAFPAHILWSIALFSMMSMTMGNLNALAMEPVGHIAGLAASVMTSVATVLSVVLAVPVGLMFDGTALPLMAGAAVFIAGALALMWLIKR</sequence>
<dbReference type="PROSITE" id="PS00216">
    <property type="entry name" value="SUGAR_TRANSPORT_1"/>
    <property type="match status" value="1"/>
</dbReference>
<organism evidence="8 9">
    <name type="scientific">Cypionkella aquatica</name>
    <dbReference type="NCBI Taxonomy" id="1756042"/>
    <lineage>
        <taxon>Bacteria</taxon>
        <taxon>Pseudomonadati</taxon>
        <taxon>Pseudomonadota</taxon>
        <taxon>Alphaproteobacteria</taxon>
        <taxon>Rhodobacterales</taxon>
        <taxon>Paracoccaceae</taxon>
        <taxon>Cypionkella</taxon>
    </lineage>
</organism>
<dbReference type="SUPFAM" id="SSF103473">
    <property type="entry name" value="MFS general substrate transporter"/>
    <property type="match status" value="1"/>
</dbReference>
<evidence type="ECO:0000256" key="3">
    <source>
        <dbReference type="ARBA" id="ARBA00022692"/>
    </source>
</evidence>
<reference evidence="8 9" key="1">
    <citation type="journal article" date="2014" name="Int. J. Syst. Evol. Microbiol.">
        <title>Complete genome sequence of Corynebacterium casei LMG S-19264T (=DSM 44701T), isolated from a smear-ripened cheese.</title>
        <authorList>
            <consortium name="US DOE Joint Genome Institute (JGI-PGF)"/>
            <person name="Walter F."/>
            <person name="Albersmeier A."/>
            <person name="Kalinowski J."/>
            <person name="Ruckert C."/>
        </authorList>
    </citation>
    <scope>NUCLEOTIDE SEQUENCE [LARGE SCALE GENOMIC DNA]</scope>
    <source>
        <strain evidence="8 9">NBRC 111766</strain>
    </source>
</reference>
<evidence type="ECO:0000256" key="1">
    <source>
        <dbReference type="ARBA" id="ARBA00004141"/>
    </source>
</evidence>
<proteinExistence type="predicted"/>
<name>A0AA37WYW3_9RHOB</name>
<evidence type="ECO:0000256" key="4">
    <source>
        <dbReference type="ARBA" id="ARBA00022989"/>
    </source>
</evidence>
<keyword evidence="5 6" id="KW-0472">Membrane</keyword>
<dbReference type="Proteomes" id="UP001157355">
    <property type="component" value="Unassembled WGS sequence"/>
</dbReference>
<evidence type="ECO:0000256" key="6">
    <source>
        <dbReference type="SAM" id="Phobius"/>
    </source>
</evidence>
<feature type="transmembrane region" description="Helical" evidence="6">
    <location>
        <begin position="162"/>
        <end position="185"/>
    </location>
</feature>
<dbReference type="PANTHER" id="PTHR23502:SF132">
    <property type="entry name" value="POLYAMINE TRANSPORTER 2-RELATED"/>
    <property type="match status" value="1"/>
</dbReference>
<gene>
    <name evidence="8" type="ORF">GCM10010873_00720</name>
</gene>
<comment type="subcellular location">
    <subcellularLocation>
        <location evidence="1">Membrane</location>
        <topology evidence="1">Multi-pass membrane protein</topology>
    </subcellularLocation>
</comment>
<dbReference type="GO" id="GO:0022857">
    <property type="term" value="F:transmembrane transporter activity"/>
    <property type="evidence" value="ECO:0007669"/>
    <property type="project" value="InterPro"/>
</dbReference>
<dbReference type="EMBL" id="BSPP01000001">
    <property type="protein sequence ID" value="GLS85099.1"/>
    <property type="molecule type" value="Genomic_DNA"/>
</dbReference>
<dbReference type="InterPro" id="IPR036259">
    <property type="entry name" value="MFS_trans_sf"/>
</dbReference>
<dbReference type="InterPro" id="IPR020846">
    <property type="entry name" value="MFS_dom"/>
</dbReference>
<dbReference type="AlphaFoldDB" id="A0AA37WYW3"/>
<dbReference type="PROSITE" id="PS50850">
    <property type="entry name" value="MFS"/>
    <property type="match status" value="1"/>
</dbReference>
<accession>A0AA37WYW3</accession>
<dbReference type="CDD" id="cd17320">
    <property type="entry name" value="MFS_MdfA_MDR_like"/>
    <property type="match status" value="1"/>
</dbReference>
<feature type="transmembrane region" description="Helical" evidence="6">
    <location>
        <begin position="212"/>
        <end position="232"/>
    </location>
</feature>
<feature type="transmembrane region" description="Helical" evidence="6">
    <location>
        <begin position="375"/>
        <end position="396"/>
    </location>
</feature>
<keyword evidence="2" id="KW-0813">Transport</keyword>
<feature type="transmembrane region" description="Helical" evidence="6">
    <location>
        <begin position="137"/>
        <end position="156"/>
    </location>
</feature>
<dbReference type="GO" id="GO:0140115">
    <property type="term" value="P:export across plasma membrane"/>
    <property type="evidence" value="ECO:0007669"/>
    <property type="project" value="UniProtKB-ARBA"/>
</dbReference>
<feature type="transmembrane region" description="Helical" evidence="6">
    <location>
        <begin position="282"/>
        <end position="304"/>
    </location>
</feature>
<feature type="transmembrane region" description="Helical" evidence="6">
    <location>
        <begin position="104"/>
        <end position="125"/>
    </location>
</feature>
<evidence type="ECO:0000313" key="8">
    <source>
        <dbReference type="EMBL" id="GLS85099.1"/>
    </source>
</evidence>
<keyword evidence="4 6" id="KW-1133">Transmembrane helix</keyword>
<feature type="transmembrane region" description="Helical" evidence="6">
    <location>
        <begin position="12"/>
        <end position="34"/>
    </location>
</feature>
<feature type="transmembrane region" description="Helical" evidence="6">
    <location>
        <begin position="252"/>
        <end position="270"/>
    </location>
</feature>
<keyword evidence="9" id="KW-1185">Reference proteome</keyword>
<feature type="transmembrane region" description="Helical" evidence="6">
    <location>
        <begin position="344"/>
        <end position="369"/>
    </location>
</feature>
<dbReference type="PANTHER" id="PTHR23502">
    <property type="entry name" value="MAJOR FACILITATOR SUPERFAMILY"/>
    <property type="match status" value="1"/>
</dbReference>
<dbReference type="Gene3D" id="1.20.1720.10">
    <property type="entry name" value="Multidrug resistance protein D"/>
    <property type="match status" value="1"/>
</dbReference>
<dbReference type="InterPro" id="IPR011701">
    <property type="entry name" value="MFS"/>
</dbReference>
<keyword evidence="3 6" id="KW-0812">Transmembrane</keyword>
<evidence type="ECO:0000313" key="9">
    <source>
        <dbReference type="Proteomes" id="UP001157355"/>
    </source>
</evidence>
<evidence type="ECO:0000256" key="5">
    <source>
        <dbReference type="ARBA" id="ARBA00023136"/>
    </source>
</evidence>
<feature type="transmembrane region" description="Helical" evidence="6">
    <location>
        <begin position="79"/>
        <end position="98"/>
    </location>
</feature>
<dbReference type="Pfam" id="PF07690">
    <property type="entry name" value="MFS_1"/>
    <property type="match status" value="1"/>
</dbReference>
<comment type="caution">
    <text evidence="8">The sequence shown here is derived from an EMBL/GenBank/DDBJ whole genome shotgun (WGS) entry which is preliminary data.</text>
</comment>
<dbReference type="GO" id="GO:0005886">
    <property type="term" value="C:plasma membrane"/>
    <property type="evidence" value="ECO:0007669"/>
    <property type="project" value="TreeGrafter"/>
</dbReference>
<dbReference type="RefSeq" id="WP_284323335.1">
    <property type="nucleotide sequence ID" value="NZ_BSPP01000001.1"/>
</dbReference>